<evidence type="ECO:0000313" key="3">
    <source>
        <dbReference type="Proteomes" id="UP000324832"/>
    </source>
</evidence>
<feature type="region of interest" description="Disordered" evidence="1">
    <location>
        <begin position="51"/>
        <end position="74"/>
    </location>
</feature>
<keyword evidence="3" id="KW-1185">Reference proteome</keyword>
<sequence>MKSSTVLPFFMWRTVGTTAKMPKTFPPKLYQIVGTLFDRFEVTKDDHDLNPDINSTTVTSAANETTDNTDTQTTGITLGSVTVANSSEATTQVASTKITTDTNNDSATTVVATT</sequence>
<dbReference type="AlphaFoldDB" id="A0A5E4QTX7"/>
<dbReference type="EMBL" id="FZQP02005554">
    <property type="protein sequence ID" value="VVD01816.1"/>
    <property type="molecule type" value="Genomic_DNA"/>
</dbReference>
<gene>
    <name evidence="2" type="ORF">LSINAPIS_LOCUS12148</name>
</gene>
<dbReference type="Proteomes" id="UP000324832">
    <property type="component" value="Unassembled WGS sequence"/>
</dbReference>
<proteinExistence type="predicted"/>
<organism evidence="2 3">
    <name type="scientific">Leptidea sinapis</name>
    <dbReference type="NCBI Taxonomy" id="189913"/>
    <lineage>
        <taxon>Eukaryota</taxon>
        <taxon>Metazoa</taxon>
        <taxon>Ecdysozoa</taxon>
        <taxon>Arthropoda</taxon>
        <taxon>Hexapoda</taxon>
        <taxon>Insecta</taxon>
        <taxon>Pterygota</taxon>
        <taxon>Neoptera</taxon>
        <taxon>Endopterygota</taxon>
        <taxon>Lepidoptera</taxon>
        <taxon>Glossata</taxon>
        <taxon>Ditrysia</taxon>
        <taxon>Papilionoidea</taxon>
        <taxon>Pieridae</taxon>
        <taxon>Dismorphiinae</taxon>
        <taxon>Leptidea</taxon>
    </lineage>
</organism>
<evidence type="ECO:0000313" key="2">
    <source>
        <dbReference type="EMBL" id="VVD01816.1"/>
    </source>
</evidence>
<name>A0A5E4QTX7_9NEOP</name>
<protein>
    <submittedName>
        <fullName evidence="2">Uncharacterized protein</fullName>
    </submittedName>
</protein>
<evidence type="ECO:0000256" key="1">
    <source>
        <dbReference type="SAM" id="MobiDB-lite"/>
    </source>
</evidence>
<accession>A0A5E4QTX7</accession>
<reference evidence="2 3" key="1">
    <citation type="submission" date="2017-07" db="EMBL/GenBank/DDBJ databases">
        <authorList>
            <person name="Talla V."/>
            <person name="Backstrom N."/>
        </authorList>
    </citation>
    <scope>NUCLEOTIDE SEQUENCE [LARGE SCALE GENOMIC DNA]</scope>
</reference>
<feature type="compositionally biased region" description="Low complexity" evidence="1">
    <location>
        <begin position="59"/>
        <end position="74"/>
    </location>
</feature>